<evidence type="ECO:0000256" key="5">
    <source>
        <dbReference type="ARBA" id="ARBA00023121"/>
    </source>
</evidence>
<evidence type="ECO:0000313" key="9">
    <source>
        <dbReference type="EMBL" id="KAK7441722.1"/>
    </source>
</evidence>
<dbReference type="PROSITE" id="PS50942">
    <property type="entry name" value="ENTH"/>
    <property type="match status" value="1"/>
</dbReference>
<evidence type="ECO:0000256" key="6">
    <source>
        <dbReference type="SAM" id="Coils"/>
    </source>
</evidence>
<gene>
    <name evidence="9" type="ORF">VKT23_016385</name>
</gene>
<dbReference type="PANTHER" id="PTHR12276:SF110">
    <property type="entry name" value="EPSIN-1-RELATED"/>
    <property type="match status" value="1"/>
</dbReference>
<keyword evidence="3" id="KW-0963">Cytoplasm</keyword>
<evidence type="ECO:0000256" key="3">
    <source>
        <dbReference type="ARBA" id="ARBA00022490"/>
    </source>
</evidence>
<feature type="region of interest" description="Disordered" evidence="7">
    <location>
        <begin position="552"/>
        <end position="585"/>
    </location>
</feature>
<keyword evidence="10" id="KW-1185">Reference proteome</keyword>
<proteinExistence type="inferred from homology"/>
<feature type="region of interest" description="Disordered" evidence="7">
    <location>
        <begin position="439"/>
        <end position="515"/>
    </location>
</feature>
<keyword evidence="6" id="KW-0175">Coiled coil</keyword>
<evidence type="ECO:0000256" key="4">
    <source>
        <dbReference type="ARBA" id="ARBA00022553"/>
    </source>
</evidence>
<feature type="domain" description="ENTH" evidence="8">
    <location>
        <begin position="95"/>
        <end position="227"/>
    </location>
</feature>
<name>A0ABR1IZ58_9AGAR</name>
<dbReference type="Gene3D" id="1.25.40.90">
    <property type="match status" value="1"/>
</dbReference>
<evidence type="ECO:0000256" key="2">
    <source>
        <dbReference type="ARBA" id="ARBA00010130"/>
    </source>
</evidence>
<evidence type="ECO:0000259" key="8">
    <source>
        <dbReference type="PROSITE" id="PS50942"/>
    </source>
</evidence>
<evidence type="ECO:0000256" key="1">
    <source>
        <dbReference type="ARBA" id="ARBA00004496"/>
    </source>
</evidence>
<dbReference type="InterPro" id="IPR003903">
    <property type="entry name" value="UIM_dom"/>
</dbReference>
<accession>A0ABR1IZ58</accession>
<organism evidence="9 10">
    <name type="scientific">Marasmiellus scandens</name>
    <dbReference type="NCBI Taxonomy" id="2682957"/>
    <lineage>
        <taxon>Eukaryota</taxon>
        <taxon>Fungi</taxon>
        <taxon>Dikarya</taxon>
        <taxon>Basidiomycota</taxon>
        <taxon>Agaricomycotina</taxon>
        <taxon>Agaricomycetes</taxon>
        <taxon>Agaricomycetidae</taxon>
        <taxon>Agaricales</taxon>
        <taxon>Marasmiineae</taxon>
        <taxon>Omphalotaceae</taxon>
        <taxon>Marasmiellus</taxon>
    </lineage>
</organism>
<dbReference type="CDD" id="cd16991">
    <property type="entry name" value="ENTH_Ent1_Ent2"/>
    <property type="match status" value="1"/>
</dbReference>
<comment type="caution">
    <text evidence="9">The sequence shown here is derived from an EMBL/GenBank/DDBJ whole genome shotgun (WGS) entry which is preliminary data.</text>
</comment>
<feature type="compositionally biased region" description="Low complexity" evidence="7">
    <location>
        <begin position="478"/>
        <end position="507"/>
    </location>
</feature>
<feature type="coiled-coil region" evidence="6">
    <location>
        <begin position="285"/>
        <end position="315"/>
    </location>
</feature>
<comment type="similarity">
    <text evidence="2">Belongs to the epsin family.</text>
</comment>
<reference evidence="9 10" key="1">
    <citation type="submission" date="2024-01" db="EMBL/GenBank/DDBJ databases">
        <title>A draft genome for the cacao thread blight pathogen Marasmiellus scandens.</title>
        <authorList>
            <person name="Baruah I.K."/>
            <person name="Leung J."/>
            <person name="Bukari Y."/>
            <person name="Amoako-Attah I."/>
            <person name="Meinhardt L.W."/>
            <person name="Bailey B.A."/>
            <person name="Cohen S.P."/>
        </authorList>
    </citation>
    <scope>NUCLEOTIDE SEQUENCE [LARGE SCALE GENOMIC DNA]</scope>
    <source>
        <strain evidence="9 10">GH-19</strain>
    </source>
</reference>
<sequence length="585" mass="67011">MHLAQNTRPDLDALKARRQEIQATLGEEHLLSVLAVGNFVANDVEPVVEDNLRRFELGTDIRVQERTDLLRKRSCCPPLSTMQSVAKGGLRVIKNYTKGYSDTQAKVRDATSNDPWGPSGTQMNEIAQLTYNQGDFVEIMEMLDKRLNDKGKNWRHVFKSLTVLDYCLHQGSENVVIYFRDNIYIIKTLKEFQYVDEEGKDQGANVRQKAKDITNLLQDEARLRHERRTRAHMRDRMIRGAAATDDDGEPDDENARRRQLNGSKRNKDDDDLRRAIEESKKTLAQERLTAEDRDLQEAIKLSQEEEDKRNKAVEDSNAASLFDDNNQLAANNSQFNNNPFPTMSMSDPTPYTVGLQPQFTSFNPMQPQFTSFNPYQQQMQQEAAQAEYMRQQELFQQQQQQLQQQQQQEEWMRQQMMLQQQQQQQQQQMFLAQQQPIMAQPTGFGSNNPFAQQQQSPISPTDNQRQPPSFNLQGTYDNNPTNNLHNLSSPSSFSQSPSPGPSQNQQPGRPMQVRTRENENKELANLFADRDGGQDTFGNTGVLRFGHTNAGRMVTQNTGMPSHNPFAMQQQQQQAQGGDQPFFSI</sequence>
<dbReference type="PROSITE" id="PS50330">
    <property type="entry name" value="UIM"/>
    <property type="match status" value="1"/>
</dbReference>
<evidence type="ECO:0000256" key="7">
    <source>
        <dbReference type="SAM" id="MobiDB-lite"/>
    </source>
</evidence>
<feature type="coiled-coil region" evidence="6">
    <location>
        <begin position="381"/>
        <end position="415"/>
    </location>
</feature>
<keyword evidence="4" id="KW-0597">Phosphoprotein</keyword>
<dbReference type="Pfam" id="PF01417">
    <property type="entry name" value="ENTH"/>
    <property type="match status" value="1"/>
</dbReference>
<dbReference type="InterPro" id="IPR013809">
    <property type="entry name" value="ENTH"/>
</dbReference>
<feature type="compositionally biased region" description="Polar residues" evidence="7">
    <location>
        <begin position="443"/>
        <end position="477"/>
    </location>
</feature>
<dbReference type="Proteomes" id="UP001498398">
    <property type="component" value="Unassembled WGS sequence"/>
</dbReference>
<dbReference type="PANTHER" id="PTHR12276">
    <property type="entry name" value="EPSIN/ENT-RELATED"/>
    <property type="match status" value="1"/>
</dbReference>
<comment type="subcellular location">
    <subcellularLocation>
        <location evidence="1">Cytoplasm</location>
    </subcellularLocation>
</comment>
<dbReference type="SMART" id="SM00726">
    <property type="entry name" value="UIM"/>
    <property type="match status" value="2"/>
</dbReference>
<dbReference type="SMART" id="SM00273">
    <property type="entry name" value="ENTH"/>
    <property type="match status" value="1"/>
</dbReference>
<protein>
    <recommendedName>
        <fullName evidence="8">ENTH domain-containing protein</fullName>
    </recommendedName>
</protein>
<dbReference type="SUPFAM" id="SSF48464">
    <property type="entry name" value="ENTH/VHS domain"/>
    <property type="match status" value="1"/>
</dbReference>
<keyword evidence="5" id="KW-0446">Lipid-binding</keyword>
<feature type="compositionally biased region" description="Low complexity" evidence="7">
    <location>
        <begin position="569"/>
        <end position="585"/>
    </location>
</feature>
<evidence type="ECO:0000313" key="10">
    <source>
        <dbReference type="Proteomes" id="UP001498398"/>
    </source>
</evidence>
<feature type="region of interest" description="Disordered" evidence="7">
    <location>
        <begin position="224"/>
        <end position="273"/>
    </location>
</feature>
<dbReference type="EMBL" id="JBANRG010000061">
    <property type="protein sequence ID" value="KAK7441722.1"/>
    <property type="molecule type" value="Genomic_DNA"/>
</dbReference>
<dbReference type="InterPro" id="IPR008942">
    <property type="entry name" value="ENTH_VHS"/>
</dbReference>